<gene>
    <name evidence="13" type="primary">gpsA</name>
    <name evidence="20" type="ORF">CCALI_00882</name>
</gene>
<feature type="binding site" evidence="15">
    <location>
        <begin position="278"/>
        <end position="279"/>
    </location>
    <ligand>
        <name>substrate</name>
    </ligand>
</feature>
<dbReference type="InterPro" id="IPR036291">
    <property type="entry name" value="NAD(P)-bd_dom_sf"/>
</dbReference>
<feature type="binding site" evidence="15">
    <location>
        <position position="126"/>
    </location>
    <ligand>
        <name>substrate</name>
    </ligand>
</feature>
<evidence type="ECO:0000256" key="14">
    <source>
        <dbReference type="PIRSR" id="PIRSR000114-1"/>
    </source>
</evidence>
<evidence type="ECO:0000256" key="5">
    <source>
        <dbReference type="ARBA" id="ARBA00023027"/>
    </source>
</evidence>
<dbReference type="eggNOG" id="COG0240">
    <property type="taxonomic scope" value="Bacteria"/>
</dbReference>
<dbReference type="HAMAP" id="MF_00394">
    <property type="entry name" value="NAD_Glyc3P_dehydrog"/>
    <property type="match status" value="1"/>
</dbReference>
<name>S0EY08_CHTCT</name>
<dbReference type="PIRSF" id="PIRSF000114">
    <property type="entry name" value="Glycerol-3-P_dh"/>
    <property type="match status" value="1"/>
</dbReference>
<dbReference type="UniPathway" id="UPA00940"/>
<evidence type="ECO:0000256" key="10">
    <source>
        <dbReference type="ARBA" id="ARBA00066687"/>
    </source>
</evidence>
<evidence type="ECO:0000256" key="8">
    <source>
        <dbReference type="ARBA" id="ARBA00023264"/>
    </source>
</evidence>
<dbReference type="GO" id="GO:0005829">
    <property type="term" value="C:cytosol"/>
    <property type="evidence" value="ECO:0007669"/>
    <property type="project" value="TreeGrafter"/>
</dbReference>
<comment type="function">
    <text evidence="13">Catalyzes the reduction of the glycolytic intermediate dihydroxyacetone phosphate (DHAP) to sn-glycerol 3-phosphate (G3P), the key precursor for phospholipid synthesis.</text>
</comment>
<dbReference type="Pfam" id="PF01210">
    <property type="entry name" value="NAD_Gly3P_dh_N"/>
    <property type="match status" value="1"/>
</dbReference>
<feature type="domain" description="Glycerol-3-phosphate dehydrogenase NAD-dependent C-terminal" evidence="19">
    <location>
        <begin position="203"/>
        <end position="343"/>
    </location>
</feature>
<dbReference type="GO" id="GO:0008654">
    <property type="term" value="P:phospholipid biosynthetic process"/>
    <property type="evidence" value="ECO:0007669"/>
    <property type="project" value="UniProtKB-KW"/>
</dbReference>
<evidence type="ECO:0000256" key="2">
    <source>
        <dbReference type="ARBA" id="ARBA00022516"/>
    </source>
</evidence>
<dbReference type="GO" id="GO:0141153">
    <property type="term" value="F:glycerol-3-phosphate dehydrogenase (NADP+) activity"/>
    <property type="evidence" value="ECO:0007669"/>
    <property type="project" value="RHEA"/>
</dbReference>
<dbReference type="GO" id="GO:0046167">
    <property type="term" value="P:glycerol-3-phosphate biosynthetic process"/>
    <property type="evidence" value="ECO:0007669"/>
    <property type="project" value="UniProtKB-UniRule"/>
</dbReference>
<feature type="binding site" evidence="16">
    <location>
        <position position="278"/>
    </location>
    <ligand>
        <name>NAD(+)</name>
        <dbReference type="ChEBI" id="CHEBI:57540"/>
    </ligand>
</feature>
<dbReference type="GO" id="GO:0141152">
    <property type="term" value="F:glycerol-3-phosphate dehydrogenase (NAD+) activity"/>
    <property type="evidence" value="ECO:0007669"/>
    <property type="project" value="RHEA"/>
</dbReference>
<feature type="binding site" evidence="13">
    <location>
        <position position="156"/>
    </location>
    <ligand>
        <name>sn-glycerol 3-phosphate</name>
        <dbReference type="ChEBI" id="CHEBI:57597"/>
    </ligand>
</feature>
<dbReference type="GO" id="GO:0005975">
    <property type="term" value="P:carbohydrate metabolic process"/>
    <property type="evidence" value="ECO:0007669"/>
    <property type="project" value="InterPro"/>
</dbReference>
<dbReference type="GO" id="GO:0006650">
    <property type="term" value="P:glycerophospholipid metabolic process"/>
    <property type="evidence" value="ECO:0007669"/>
    <property type="project" value="UniProtKB-UniRule"/>
</dbReference>
<feature type="binding site" evidence="13">
    <location>
        <position position="69"/>
    </location>
    <ligand>
        <name>NADPH</name>
        <dbReference type="ChEBI" id="CHEBI:57783"/>
    </ligand>
</feature>
<keyword evidence="8 13" id="KW-1208">Phospholipid metabolism</keyword>
<keyword evidence="3 13" id="KW-0521">NADP</keyword>
<evidence type="ECO:0000256" key="1">
    <source>
        <dbReference type="ARBA" id="ARBA00011009"/>
    </source>
</evidence>
<evidence type="ECO:0000259" key="18">
    <source>
        <dbReference type="Pfam" id="PF01210"/>
    </source>
</evidence>
<feature type="binding site" evidence="16">
    <location>
        <position position="160"/>
    </location>
    <ligand>
        <name>NAD(+)</name>
        <dbReference type="ChEBI" id="CHEBI:57540"/>
    </ligand>
</feature>
<feature type="binding site" evidence="13">
    <location>
        <position position="214"/>
    </location>
    <ligand>
        <name>sn-glycerol 3-phosphate</name>
        <dbReference type="ChEBI" id="CHEBI:57597"/>
    </ligand>
</feature>
<dbReference type="GO" id="GO:0046168">
    <property type="term" value="P:glycerol-3-phosphate catabolic process"/>
    <property type="evidence" value="ECO:0007669"/>
    <property type="project" value="InterPro"/>
</dbReference>
<dbReference type="PANTHER" id="PTHR11728">
    <property type="entry name" value="GLYCEROL-3-PHOSPHATE DEHYDROGENASE"/>
    <property type="match status" value="1"/>
</dbReference>
<feature type="binding site" evidence="13">
    <location>
        <position position="304"/>
    </location>
    <ligand>
        <name>NADPH</name>
        <dbReference type="ChEBI" id="CHEBI:57783"/>
    </ligand>
</feature>
<dbReference type="NCBIfam" id="NF000940">
    <property type="entry name" value="PRK00094.1-2"/>
    <property type="match status" value="1"/>
</dbReference>
<dbReference type="InterPro" id="IPR006168">
    <property type="entry name" value="G3P_DH_NAD-dep"/>
</dbReference>
<dbReference type="PROSITE" id="PS00957">
    <property type="entry name" value="NAD_G3PDH"/>
    <property type="match status" value="1"/>
</dbReference>
<evidence type="ECO:0000256" key="11">
    <source>
        <dbReference type="ARBA" id="ARBA00069372"/>
    </source>
</evidence>
<comment type="pathway">
    <text evidence="13">Membrane lipid metabolism; glycerophospholipid metabolism.</text>
</comment>
<comment type="caution">
    <text evidence="13">Lacks conserved residue(s) required for the propagation of feature annotation.</text>
</comment>
<dbReference type="HOGENOM" id="CLU_033449_0_2_0"/>
<dbReference type="InParanoid" id="S0EY08"/>
<evidence type="ECO:0000256" key="9">
    <source>
        <dbReference type="ARBA" id="ARBA00052716"/>
    </source>
</evidence>
<dbReference type="FunFam" id="1.10.1040.10:FF:000001">
    <property type="entry name" value="Glycerol-3-phosphate dehydrogenase [NAD(P)+]"/>
    <property type="match status" value="1"/>
</dbReference>
<feature type="binding site" evidence="13">
    <location>
        <position position="278"/>
    </location>
    <ligand>
        <name>NADPH</name>
        <dbReference type="ChEBI" id="CHEBI:57783"/>
    </ligand>
</feature>
<feature type="binding site" evidence="13">
    <location>
        <position position="32"/>
    </location>
    <ligand>
        <name>NADPH</name>
        <dbReference type="ChEBI" id="CHEBI:57783"/>
    </ligand>
</feature>
<dbReference type="Pfam" id="PF07479">
    <property type="entry name" value="NAD_Gly3P_dh_C"/>
    <property type="match status" value="1"/>
</dbReference>
<dbReference type="SUPFAM" id="SSF51735">
    <property type="entry name" value="NAD(P)-binding Rossmann-fold domains"/>
    <property type="match status" value="1"/>
</dbReference>
<keyword evidence="4 13" id="KW-0560">Oxidoreductase</keyword>
<keyword evidence="5 13" id="KW-0520">NAD</keyword>
<evidence type="ECO:0000313" key="20">
    <source>
        <dbReference type="EMBL" id="CCW34705.1"/>
    </source>
</evidence>
<dbReference type="InterPro" id="IPR008927">
    <property type="entry name" value="6-PGluconate_DH-like_C_sf"/>
</dbReference>
<evidence type="ECO:0000256" key="7">
    <source>
        <dbReference type="ARBA" id="ARBA00023209"/>
    </source>
</evidence>
<protein>
    <recommendedName>
        <fullName evidence="11 13">Glycerol-3-phosphate dehydrogenase [NAD(P)+]</fullName>
        <ecNumber evidence="10 13">1.1.1.94</ecNumber>
    </recommendedName>
    <alternativeName>
        <fullName evidence="13">NAD(P)(+)-dependent glycerol-3-phosphate dehydrogenase</fullName>
    </alternativeName>
    <alternativeName>
        <fullName evidence="12 13">NAD(P)H-dependent dihydroxyacetone-phosphate reductase</fullName>
    </alternativeName>
</protein>
<sequence length="363" mass="39038">MSLIGMERGDLASLVDRGVAQRRLAILGAGSWGTALALILADNAHRVCLWARNPEHAEALRRERENRRYLPGFPLPLNIEITSCLEEALTETEGVIFAVPSDAVRSVAESIRPLLPPSAFVLSATKGLEEGTGFRMSQVLMEVIPQVEKRLAVLSGPNLAVEMARGVPTATVVAAFYEETARHIQQVFAQQAVPTFRVYTSADVVGVELGGAVKNAIAIGIGVCDALGYGDNARAAFMTRGLMETIRLGRAQGAKAETFSGLSGVGDLIATAHSRLSRNYRVGYGIGQGKALEEVLREIGQVAEGVPTTRVLCDLARRYGVEMPLSQALHRLLFEGFSPEEIIRNLMLRPLKSEGASCGLETC</sequence>
<dbReference type="KEGG" id="ccz:CCALI_00882"/>
<feature type="binding site" evidence="13">
    <location>
        <position position="126"/>
    </location>
    <ligand>
        <name>sn-glycerol 3-phosphate</name>
        <dbReference type="ChEBI" id="CHEBI:57597"/>
    </ligand>
</feature>
<comment type="similarity">
    <text evidence="1 13 17">Belongs to the NAD-dependent glycerol-3-phosphate dehydrogenase family.</text>
</comment>
<evidence type="ECO:0000256" key="6">
    <source>
        <dbReference type="ARBA" id="ARBA00023098"/>
    </source>
</evidence>
<evidence type="ECO:0000256" key="17">
    <source>
        <dbReference type="RuleBase" id="RU000437"/>
    </source>
</evidence>
<evidence type="ECO:0000256" key="3">
    <source>
        <dbReference type="ARBA" id="ARBA00022857"/>
    </source>
</evidence>
<feature type="binding site" evidence="13">
    <location>
        <position position="302"/>
    </location>
    <ligand>
        <name>NADPH</name>
        <dbReference type="ChEBI" id="CHEBI:57783"/>
    </ligand>
</feature>
<feature type="binding site" evidence="13">
    <location>
        <position position="278"/>
    </location>
    <ligand>
        <name>sn-glycerol 3-phosphate</name>
        <dbReference type="ChEBI" id="CHEBI:57597"/>
    </ligand>
</feature>
<dbReference type="PANTHER" id="PTHR11728:SF1">
    <property type="entry name" value="GLYCEROL-3-PHOSPHATE DEHYDROGENASE [NAD(+)] 2, CHLOROPLASTIC"/>
    <property type="match status" value="1"/>
</dbReference>
<dbReference type="InterPro" id="IPR006109">
    <property type="entry name" value="G3P_DH_NAD-dep_C"/>
</dbReference>
<dbReference type="InterPro" id="IPR013328">
    <property type="entry name" value="6PGD_dom2"/>
</dbReference>
<keyword evidence="7 13" id="KW-0594">Phospholipid biosynthesis</keyword>
<evidence type="ECO:0000256" key="12">
    <source>
        <dbReference type="ARBA" id="ARBA00080511"/>
    </source>
</evidence>
<keyword evidence="13" id="KW-0963">Cytoplasm</keyword>
<dbReference type="InterPro" id="IPR011128">
    <property type="entry name" value="G3P_DH_NAD-dep_N"/>
</dbReference>
<dbReference type="Gene3D" id="3.40.50.720">
    <property type="entry name" value="NAD(P)-binding Rossmann-like Domain"/>
    <property type="match status" value="1"/>
</dbReference>
<dbReference type="FunFam" id="3.40.50.720:FF:000019">
    <property type="entry name" value="Glycerol-3-phosphate dehydrogenase [NAD(P)+]"/>
    <property type="match status" value="1"/>
</dbReference>
<feature type="binding site" evidence="13">
    <location>
        <position position="126"/>
    </location>
    <ligand>
        <name>NADPH</name>
        <dbReference type="ChEBI" id="CHEBI:57783"/>
    </ligand>
</feature>
<feature type="binding site" evidence="13">
    <location>
        <position position="31"/>
    </location>
    <ligand>
        <name>NADPH</name>
        <dbReference type="ChEBI" id="CHEBI:57783"/>
    </ligand>
</feature>
<dbReference type="AlphaFoldDB" id="S0EY08"/>
<feature type="binding site" evidence="13">
    <location>
        <position position="277"/>
    </location>
    <ligand>
        <name>sn-glycerol 3-phosphate</name>
        <dbReference type="ChEBI" id="CHEBI:57597"/>
    </ligand>
</feature>
<comment type="catalytic activity">
    <reaction evidence="13">
        <text>sn-glycerol 3-phosphate + NAD(+) = dihydroxyacetone phosphate + NADH + H(+)</text>
        <dbReference type="Rhea" id="RHEA:11092"/>
        <dbReference type="ChEBI" id="CHEBI:15378"/>
        <dbReference type="ChEBI" id="CHEBI:57540"/>
        <dbReference type="ChEBI" id="CHEBI:57597"/>
        <dbReference type="ChEBI" id="CHEBI:57642"/>
        <dbReference type="ChEBI" id="CHEBI:57945"/>
        <dbReference type="EC" id="1.1.1.94"/>
    </reaction>
</comment>
<evidence type="ECO:0000256" key="15">
    <source>
        <dbReference type="PIRSR" id="PIRSR000114-2"/>
    </source>
</evidence>
<feature type="binding site" evidence="13">
    <location>
        <position position="267"/>
    </location>
    <ligand>
        <name>sn-glycerol 3-phosphate</name>
        <dbReference type="ChEBI" id="CHEBI:57597"/>
    </ligand>
</feature>
<comment type="catalytic activity">
    <reaction evidence="9">
        <text>sn-glycerol 3-phosphate + NADP(+) = dihydroxyacetone phosphate + NADPH + H(+)</text>
        <dbReference type="Rhea" id="RHEA:11096"/>
        <dbReference type="ChEBI" id="CHEBI:15378"/>
        <dbReference type="ChEBI" id="CHEBI:57597"/>
        <dbReference type="ChEBI" id="CHEBI:57642"/>
        <dbReference type="ChEBI" id="CHEBI:57783"/>
        <dbReference type="ChEBI" id="CHEBI:58349"/>
        <dbReference type="EC" id="1.1.1.94"/>
    </reaction>
    <physiologicalReaction direction="right-to-left" evidence="9">
        <dbReference type="Rhea" id="RHEA:11098"/>
    </physiologicalReaction>
</comment>
<dbReference type="Gene3D" id="1.10.1040.10">
    <property type="entry name" value="N-(1-d-carboxylethyl)-l-norvaline Dehydrogenase, domain 2"/>
    <property type="match status" value="1"/>
</dbReference>
<dbReference type="PRINTS" id="PR00077">
    <property type="entry name" value="GPDHDRGNASE"/>
</dbReference>
<accession>S0EY08</accession>
<evidence type="ECO:0000256" key="16">
    <source>
        <dbReference type="PIRSR" id="PIRSR000114-3"/>
    </source>
</evidence>
<dbReference type="SUPFAM" id="SSF48179">
    <property type="entry name" value="6-phosphogluconate dehydrogenase C-terminal domain-like"/>
    <property type="match status" value="1"/>
</dbReference>
<feature type="domain" description="Glycerol-3-phosphate dehydrogenase NAD-dependent N-terminal" evidence="18">
    <location>
        <begin position="24"/>
        <end position="178"/>
    </location>
</feature>
<dbReference type="Proteomes" id="UP000014227">
    <property type="component" value="Chromosome I"/>
</dbReference>
<dbReference type="PATRIC" id="fig|1303518.3.peg.890"/>
<evidence type="ECO:0000259" key="19">
    <source>
        <dbReference type="Pfam" id="PF07479"/>
    </source>
</evidence>
<feature type="binding site" evidence="13">
    <location>
        <position position="279"/>
    </location>
    <ligand>
        <name>sn-glycerol 3-phosphate</name>
        <dbReference type="ChEBI" id="CHEBI:57597"/>
    </ligand>
</feature>
<evidence type="ECO:0000256" key="4">
    <source>
        <dbReference type="ARBA" id="ARBA00023002"/>
    </source>
</evidence>
<keyword evidence="21" id="KW-1185">Reference proteome</keyword>
<keyword evidence="6 13" id="KW-0443">Lipid metabolism</keyword>
<reference evidence="21" key="1">
    <citation type="submission" date="2013-03" db="EMBL/GenBank/DDBJ databases">
        <title>Genome sequence of Chthonomonas calidirosea, the first sequenced genome from the Armatimonadetes phylum (formally candidate division OP10).</title>
        <authorList>
            <person name="Lee K.C.Y."/>
            <person name="Morgan X.C."/>
            <person name="Dunfield P.F."/>
            <person name="Tamas I."/>
            <person name="Houghton K.M."/>
            <person name="Vyssotski M."/>
            <person name="Ryan J.L.J."/>
            <person name="Lagutin K."/>
            <person name="McDonald I.R."/>
            <person name="Stott M.B."/>
        </authorList>
    </citation>
    <scope>NUCLEOTIDE SEQUENCE [LARGE SCALE GENOMIC DNA]</scope>
    <source>
        <strain evidence="21">DSM 23976 / ICMP 18418 / T49</strain>
    </source>
</reference>
<feature type="binding site" evidence="16">
    <location>
        <begin position="28"/>
        <end position="33"/>
    </location>
    <ligand>
        <name>NAD(+)</name>
        <dbReference type="ChEBI" id="CHEBI:57540"/>
    </ligand>
</feature>
<dbReference type="EC" id="1.1.1.94" evidence="10 13"/>
<dbReference type="NCBIfam" id="NF000942">
    <property type="entry name" value="PRK00094.1-4"/>
    <property type="match status" value="1"/>
</dbReference>
<feature type="binding site" evidence="13">
    <location>
        <position position="52"/>
    </location>
    <ligand>
        <name>NADPH</name>
        <dbReference type="ChEBI" id="CHEBI:57783"/>
    </ligand>
</feature>
<evidence type="ECO:0000256" key="13">
    <source>
        <dbReference type="HAMAP-Rule" id="MF_00394"/>
    </source>
</evidence>
<dbReference type="STRING" id="454171.CP488_00273"/>
<organism evidence="20 21">
    <name type="scientific">Chthonomonas calidirosea (strain DSM 23976 / ICMP 18418 / T49)</name>
    <dbReference type="NCBI Taxonomy" id="1303518"/>
    <lineage>
        <taxon>Bacteria</taxon>
        <taxon>Bacillati</taxon>
        <taxon>Armatimonadota</taxon>
        <taxon>Chthonomonadia</taxon>
        <taxon>Chthonomonadales</taxon>
        <taxon>Chthonomonadaceae</taxon>
        <taxon>Chthonomonas</taxon>
    </lineage>
</organism>
<dbReference type="GO" id="GO:0051287">
    <property type="term" value="F:NAD binding"/>
    <property type="evidence" value="ECO:0007669"/>
    <property type="project" value="InterPro"/>
</dbReference>
<dbReference type="FunCoup" id="S0EY08">
    <property type="interactions" value="363"/>
</dbReference>
<evidence type="ECO:0000313" key="21">
    <source>
        <dbReference type="Proteomes" id="UP000014227"/>
    </source>
</evidence>
<keyword evidence="2 13" id="KW-0444">Lipid biosynthesis</keyword>
<keyword evidence="13" id="KW-0547">Nucleotide-binding</keyword>
<feature type="active site" description="Proton acceptor" evidence="13 14">
    <location>
        <position position="214"/>
    </location>
</feature>
<proteinExistence type="inferred from homology"/>
<comment type="subcellular location">
    <subcellularLocation>
        <location evidence="13">Cytoplasm</location>
    </subcellularLocation>
</comment>
<feature type="binding site" evidence="13">
    <location>
        <position position="160"/>
    </location>
    <ligand>
        <name>NADPH</name>
        <dbReference type="ChEBI" id="CHEBI:57783"/>
    </ligand>
</feature>
<dbReference type="EMBL" id="HF951689">
    <property type="protein sequence ID" value="CCW34705.1"/>
    <property type="molecule type" value="Genomic_DNA"/>
</dbReference>